<dbReference type="Proteomes" id="UP000194798">
    <property type="component" value="Unassembled WGS sequence"/>
</dbReference>
<dbReference type="SMART" id="SM00634">
    <property type="entry name" value="BID_1"/>
    <property type="match status" value="9"/>
</dbReference>
<evidence type="ECO:0000313" key="4">
    <source>
        <dbReference type="Proteomes" id="UP000194798"/>
    </source>
</evidence>
<dbReference type="PANTHER" id="PTHR39576:SF1">
    <property type="entry name" value="INVASIN"/>
    <property type="match status" value="1"/>
</dbReference>
<feature type="domain" description="Big-1" evidence="2">
    <location>
        <begin position="136"/>
        <end position="228"/>
    </location>
</feature>
<organism evidence="3 4">
    <name type="scientific">Thioflexithrix psekupsensis</name>
    <dbReference type="NCBI Taxonomy" id="1570016"/>
    <lineage>
        <taxon>Bacteria</taxon>
        <taxon>Pseudomonadati</taxon>
        <taxon>Pseudomonadota</taxon>
        <taxon>Gammaproteobacteria</taxon>
        <taxon>Thiotrichales</taxon>
        <taxon>Thioflexithrix</taxon>
    </lineage>
</organism>
<dbReference type="InterPro" id="IPR008964">
    <property type="entry name" value="Invasin/intimin_cell_adhesion"/>
</dbReference>
<comment type="caution">
    <text evidence="3">The sequence shown here is derived from an EMBL/GenBank/DDBJ whole genome shotgun (WGS) entry which is preliminary data.</text>
</comment>
<name>A0A251X729_9GAMM</name>
<evidence type="ECO:0000256" key="1">
    <source>
        <dbReference type="ARBA" id="ARBA00010116"/>
    </source>
</evidence>
<reference evidence="3 4" key="1">
    <citation type="submission" date="2016-12" db="EMBL/GenBank/DDBJ databases">
        <title>Thioflexothrix psekupsii D3 genome sequencing and assembly.</title>
        <authorList>
            <person name="Fomenkov A."/>
            <person name="Vincze T."/>
            <person name="Grabovich M."/>
            <person name="Anton B.P."/>
            <person name="Dubinina G."/>
            <person name="Orlova M."/>
            <person name="Belousova E."/>
            <person name="Roberts R.J."/>
        </authorList>
    </citation>
    <scope>NUCLEOTIDE SEQUENCE [LARGE SCALE GENOMIC DNA]</scope>
    <source>
        <strain evidence="3">D3</strain>
    </source>
</reference>
<comment type="similarity">
    <text evidence="1">Belongs to the intimin/invasin family.</text>
</comment>
<evidence type="ECO:0000313" key="3">
    <source>
        <dbReference type="EMBL" id="OUD13879.1"/>
    </source>
</evidence>
<feature type="domain" description="Big-1" evidence="2">
    <location>
        <begin position="331"/>
        <end position="423"/>
    </location>
</feature>
<feature type="domain" description="Big-1" evidence="2">
    <location>
        <begin position="530"/>
        <end position="622"/>
    </location>
</feature>
<dbReference type="InterPro" id="IPR013783">
    <property type="entry name" value="Ig-like_fold"/>
</dbReference>
<sequence length="1585" mass="166095">MTFPSHSMVSLLCYSLFALLLTGCLGGGGGSGDTTPQENNTVRLINNQVPADGRTEIQLTVISRHPDGTLRAGAAVALAPQSDNAVFSALSGVSDANGRFTVTVTNTVAETFTVNAFIEGNLVGNASLTFTPVQQLVSITVTNDEQPADGSSPIQFSVTVRDDKRLGVSGAEIQLAADSDTVRFSEVSGVTDAAGHFTTRIINTVAETVEVVVRVNDQEYERRHVTFISSSQRVALSVSPEQVLANDRDEATLTMIARQENNTPLANVPITLATESNTASFSTLSGVTDQNGRLQITVRNRVAETVVVNAFIGKEPVGSARVTFVAEKSGQFSVDVNPSNPIANGQSATTLTVIVRKTDGTASANTPIEFSTPSNTLRLSQMSGRTDANGRLAITATNTVAETATVRVLSNGVEVSTARLTFVNAEQRVVLHVTDNQQAANGQAAITIAAIARKTDGSALSGLQIELAAGSNSALFSALSGVTDNNGRFTVTVTNRQEETFSVKALVNGQTAAEAQLIFLNPTASRRVQQVDLVVTDNFRPANGVSQITLTVSARGANNEPLSDIPVSLESDSTSALFRALSGTTDKEGIFRTTVVNSQAETFKVTAIADGVRSQTVEISFAALTTVIDLTADRTLVGLGGTIQVTATLRGEPFEKLENGVFVTRYRLLPNTPASVSVSGSATLGQVPTVSDINGQVIFTVSSQAPERVLVRVNSGSISQTIELFFGALLSLIPQSINTIVETELTALLKDGNNAPLADQNIEFSFVNSNHESLSSRQVKTAADGTAKIKVTDVANDGGQAIVRASAGGLTADAEVFFQANFQEGRRRLAISSTATVLTVQQTATITAKITDDKGLPISGQDIEIKLSDLNGQPSPAQLSASRGVSDAQGEWSVRVNSPRGANVRVTVQAATAQQTLPLYFGASVRLTPPAERASVASLVRLTAYLSDFENVGIAGVPLNFRLGSGEALLDPFRVNTDRSGQAMIEARQYTMGDSEVLASADALPAARSQLTFFSNQTETIELSRDVTEVAINGKATITAIARDAQNNPMPAGTPLRFFTDGMGTITPEVITDQAGQAQAVFTADTRAGTVTISVEHSGTVARTTINVLPTSAGLIEVASIEPATIGIADSGAPETSLITFRVKDGLGNQVSDGTAVRFSLSKTRLNGGEALSVGQEFSQSELTAYTNHQALVAVTLRSGSVAGGVDVIAQVEKVSTTARVLVVGGLPDGDRLSLAAERLNIAGGVRFGIQNKVTAYVSDRFGNIVPDGTRVSFVTEGGTIGTSIGTGAFSETTQWGQATAVLQTANPAPPLLGGLPTSRHIGQSILGASYECSGRFALVSNPTVGSSLCGNPGLSTVVAYTTGSESFIDANGNGVFDFDVDRHTELGYTDANGNRRWDFGEIITGRGDLSEPYIEANDNGTYDDGEFYIDVNGNGRFDGPDGVYQNSTVIWRAMRILFSDRPSQLIVTLADGQDPNHFSIPVGGSLRFVVQSVADQWGNRLVGGTRFTVSTTAGILGGTTELVFEDGIGRGHQNLVFTLASEVQTSTEAPPPEPRSATITVRIAGAEDSGGSVEVSFSGGINGQ</sequence>
<dbReference type="PROSITE" id="PS51127">
    <property type="entry name" value="BIG1"/>
    <property type="match status" value="6"/>
</dbReference>
<proteinExistence type="inferred from homology"/>
<dbReference type="PANTHER" id="PTHR39576">
    <property type="entry name" value="ATTACHING AND EFFACING PROTEIN HOMOLOG-RELATED-RELATED"/>
    <property type="match status" value="1"/>
</dbReference>
<dbReference type="InterPro" id="IPR003344">
    <property type="entry name" value="Big_1_dom"/>
</dbReference>
<feature type="domain" description="Big-1" evidence="2">
    <location>
        <begin position="233"/>
        <end position="325"/>
    </location>
</feature>
<dbReference type="Pfam" id="PF02369">
    <property type="entry name" value="Big_1"/>
    <property type="match status" value="6"/>
</dbReference>
<dbReference type="RefSeq" id="WP_086487660.1">
    <property type="nucleotide sequence ID" value="NZ_MSLT01000012.1"/>
</dbReference>
<dbReference type="InterPro" id="IPR015217">
    <property type="entry name" value="Invasin_dom_3"/>
</dbReference>
<dbReference type="OrthoDB" id="5522233at2"/>
<evidence type="ECO:0000259" key="2">
    <source>
        <dbReference type="PROSITE" id="PS51127"/>
    </source>
</evidence>
<gene>
    <name evidence="3" type="ORF">TPSD3_05905</name>
</gene>
<feature type="domain" description="Big-1" evidence="2">
    <location>
        <begin position="428"/>
        <end position="520"/>
    </location>
</feature>
<dbReference type="Pfam" id="PF09134">
    <property type="entry name" value="Invasin_D3"/>
    <property type="match status" value="1"/>
</dbReference>
<dbReference type="GO" id="GO:0009279">
    <property type="term" value="C:cell outer membrane"/>
    <property type="evidence" value="ECO:0007669"/>
    <property type="project" value="TreeGrafter"/>
</dbReference>
<feature type="domain" description="Big-1" evidence="2">
    <location>
        <begin position="39"/>
        <end position="131"/>
    </location>
</feature>
<dbReference type="Gene3D" id="2.60.40.10">
    <property type="entry name" value="Immunoglobulins"/>
    <property type="match status" value="11"/>
</dbReference>
<protein>
    <recommendedName>
        <fullName evidence="2">Big-1 domain-containing protein</fullName>
    </recommendedName>
</protein>
<accession>A0A251X729</accession>
<dbReference type="SUPFAM" id="SSF49373">
    <property type="entry name" value="Invasin/intimin cell-adhesion fragments"/>
    <property type="match status" value="11"/>
</dbReference>
<keyword evidence="4" id="KW-1185">Reference proteome</keyword>
<dbReference type="InterPro" id="IPR051715">
    <property type="entry name" value="Intimin-Invasin_domain"/>
</dbReference>
<dbReference type="EMBL" id="MSLT01000012">
    <property type="protein sequence ID" value="OUD13879.1"/>
    <property type="molecule type" value="Genomic_DNA"/>
</dbReference>